<dbReference type="Gene3D" id="3.90.550.10">
    <property type="entry name" value="Spore Coat Polysaccharide Biosynthesis Protein SpsA, Chain A"/>
    <property type="match status" value="1"/>
</dbReference>
<dbReference type="OrthoDB" id="6307329at2"/>
<evidence type="ECO:0000313" key="1">
    <source>
        <dbReference type="EMBL" id="ANV98012.1"/>
    </source>
</evidence>
<keyword evidence="2" id="KW-1185">Reference proteome</keyword>
<reference evidence="2" key="1">
    <citation type="submission" date="2016-07" db="EMBL/GenBank/DDBJ databases">
        <authorList>
            <person name="Florea S."/>
            <person name="Webb J.S."/>
            <person name="Jaromczyk J."/>
            <person name="Schardl C.L."/>
        </authorList>
    </citation>
    <scope>NUCLEOTIDE SEQUENCE [LARGE SCALE GENOMIC DNA]</scope>
    <source>
        <strain evidence="2">MIT 01-6242</strain>
    </source>
</reference>
<dbReference type="Proteomes" id="UP000092884">
    <property type="component" value="Chromosome"/>
</dbReference>
<gene>
    <name evidence="1" type="ORF">BBW65_03995</name>
</gene>
<organism evidence="1 2">
    <name type="scientific">Helicobacter enhydrae</name>
    <dbReference type="NCBI Taxonomy" id="222136"/>
    <lineage>
        <taxon>Bacteria</taxon>
        <taxon>Pseudomonadati</taxon>
        <taxon>Campylobacterota</taxon>
        <taxon>Epsilonproteobacteria</taxon>
        <taxon>Campylobacterales</taxon>
        <taxon>Helicobacteraceae</taxon>
        <taxon>Helicobacter</taxon>
    </lineage>
</organism>
<dbReference type="STRING" id="222136.BBW65_03995"/>
<dbReference type="AlphaFoldDB" id="A0A1B1U5N6"/>
<evidence type="ECO:0000313" key="2">
    <source>
        <dbReference type="Proteomes" id="UP000092884"/>
    </source>
</evidence>
<dbReference type="SUPFAM" id="SSF53448">
    <property type="entry name" value="Nucleotide-diphospho-sugar transferases"/>
    <property type="match status" value="1"/>
</dbReference>
<evidence type="ECO:0008006" key="3">
    <source>
        <dbReference type="Google" id="ProtNLM"/>
    </source>
</evidence>
<sequence length="300" mass="35271">MKVIVAVVLYPSKLFDNFLDDCLTSIFAQSYKDFTLALFCDGISESAIQKKLEQMNYTQPIIFYSQPLGQTTPSAIRDFIIKSSIQQNFDYLCFVDFDEKIDSNRIEMTLKNMHSYDFSYCNARITDSALNNKIANIHQAKNIPATTNNHLEILDKNFIGLGAITLNLRQTKLYDFRLPSNIIVFDWFLATHMLLQGASGVAISNTFTNYRQHPESFVGANHYLDQHSLDLGIRVKKNHYQHFREFHPAYQNKYHQIIELEKFLRYNSEKYIHIINSHFDPQPMWWWENIKTLEEIKEWI</sequence>
<proteinExistence type="predicted"/>
<accession>A0A1B1U5N6</accession>
<dbReference type="EMBL" id="CP016503">
    <property type="protein sequence ID" value="ANV98012.1"/>
    <property type="molecule type" value="Genomic_DNA"/>
</dbReference>
<dbReference type="KEGG" id="het:BBW65_03995"/>
<dbReference type="RefSeq" id="WP_066340038.1">
    <property type="nucleotide sequence ID" value="NZ_CP016503.1"/>
</dbReference>
<name>A0A1B1U5N6_9HELI</name>
<dbReference type="InterPro" id="IPR029044">
    <property type="entry name" value="Nucleotide-diphossugar_trans"/>
</dbReference>
<protein>
    <recommendedName>
        <fullName evidence="3">Glycosyltransferase 2-like domain-containing protein</fullName>
    </recommendedName>
</protein>